<dbReference type="AlphaFoldDB" id="A0A0H2SDW8"/>
<dbReference type="GO" id="GO:0016075">
    <property type="term" value="P:rRNA catabolic process"/>
    <property type="evidence" value="ECO:0007669"/>
    <property type="project" value="TreeGrafter"/>
</dbReference>
<dbReference type="Pfam" id="PF17846">
    <property type="entry name" value="XRN_M"/>
    <property type="match status" value="1"/>
</dbReference>
<dbReference type="GO" id="GO:0000956">
    <property type="term" value="P:nuclear-transcribed mRNA catabolic process"/>
    <property type="evidence" value="ECO:0007669"/>
    <property type="project" value="TreeGrafter"/>
</dbReference>
<evidence type="ECO:0000313" key="4">
    <source>
        <dbReference type="Proteomes" id="UP000053477"/>
    </source>
</evidence>
<dbReference type="InterPro" id="IPR041412">
    <property type="entry name" value="Xrn1_helical"/>
</dbReference>
<dbReference type="GO" id="GO:0004534">
    <property type="term" value="F:5'-3' RNA exonuclease activity"/>
    <property type="evidence" value="ECO:0007669"/>
    <property type="project" value="TreeGrafter"/>
</dbReference>
<dbReference type="InterPro" id="IPR027073">
    <property type="entry name" value="5_3_exoribonuclease"/>
</dbReference>
<dbReference type="Gene3D" id="1.25.40.1050">
    <property type="match status" value="1"/>
</dbReference>
<dbReference type="Proteomes" id="UP000053477">
    <property type="component" value="Unassembled WGS sequence"/>
</dbReference>
<keyword evidence="4" id="KW-1185">Reference proteome</keyword>
<proteinExistence type="predicted"/>
<dbReference type="GO" id="GO:0003723">
    <property type="term" value="F:RNA binding"/>
    <property type="evidence" value="ECO:0007669"/>
    <property type="project" value="TreeGrafter"/>
</dbReference>
<reference evidence="3 4" key="1">
    <citation type="submission" date="2015-04" db="EMBL/GenBank/DDBJ databases">
        <title>Complete genome sequence of Schizopora paradoxa KUC8140, a cosmopolitan wood degrader in East Asia.</title>
        <authorList>
            <consortium name="DOE Joint Genome Institute"/>
            <person name="Min B."/>
            <person name="Park H."/>
            <person name="Jang Y."/>
            <person name="Kim J.-J."/>
            <person name="Kim K.H."/>
            <person name="Pangilinan J."/>
            <person name="Lipzen A."/>
            <person name="Riley R."/>
            <person name="Grigoriev I.V."/>
            <person name="Spatafora J.W."/>
            <person name="Choi I.-G."/>
        </authorList>
    </citation>
    <scope>NUCLEOTIDE SEQUENCE [LARGE SCALE GENOMIC DNA]</scope>
    <source>
        <strain evidence="3 4">KUC8140</strain>
    </source>
</reference>
<name>A0A0H2SDW8_9AGAM</name>
<feature type="domain" description="Xrn1 helical" evidence="2">
    <location>
        <begin position="50"/>
        <end position="249"/>
    </location>
</feature>
<sequence length="314" mass="36621">MPNDFPARERKFISTLASDLHLDVAWDEYDDEDQNLVVFRIPDQEDAGQSSDSDEDPEAREAVDRVLRKYEKAKVMEDDEDGDFDERHDRALQEKMNDWKRSYYREKLEISFDDPEEMGHLVYRYVEGLQWVMFYYYSGVASWSWFYDYHYAPRISGLLLSLPFEQLMGVLPAASDEHIPLAYRDLMSDANSPILDFYPEDFISDLNGKKQEWEAVVKIPFIQQDRLLRAMKSREHRLTDEERRRNSYGPSMKFSYNPDGTVFYTSSLPGFFPDLPRCSCKMEPFDLPTLDGLHLVPGLCDGVFLGTEALAGFP</sequence>
<dbReference type="STRING" id="27342.A0A0H2SDW8"/>
<evidence type="ECO:0000313" key="3">
    <source>
        <dbReference type="EMBL" id="KLO15236.1"/>
    </source>
</evidence>
<gene>
    <name evidence="3" type="ORF">SCHPADRAFT_808151</name>
</gene>
<dbReference type="GO" id="GO:0005634">
    <property type="term" value="C:nucleus"/>
    <property type="evidence" value="ECO:0007669"/>
    <property type="project" value="TreeGrafter"/>
</dbReference>
<dbReference type="PANTHER" id="PTHR12341:SF7">
    <property type="entry name" value="5'-3' EXORIBONUCLEASE 1"/>
    <property type="match status" value="1"/>
</dbReference>
<feature type="non-terminal residue" evidence="3">
    <location>
        <position position="314"/>
    </location>
</feature>
<evidence type="ECO:0000256" key="1">
    <source>
        <dbReference type="SAM" id="MobiDB-lite"/>
    </source>
</evidence>
<protein>
    <recommendedName>
        <fullName evidence="2">Xrn1 helical domain-containing protein</fullName>
    </recommendedName>
</protein>
<dbReference type="InParanoid" id="A0A0H2SDW8"/>
<accession>A0A0H2SDW8</accession>
<dbReference type="OrthoDB" id="3036896at2759"/>
<feature type="region of interest" description="Disordered" evidence="1">
    <location>
        <begin position="40"/>
        <end position="61"/>
    </location>
</feature>
<dbReference type="EMBL" id="KQ085932">
    <property type="protein sequence ID" value="KLO15236.1"/>
    <property type="molecule type" value="Genomic_DNA"/>
</dbReference>
<dbReference type="PANTHER" id="PTHR12341">
    <property type="entry name" value="5'-&gt;3' EXORIBONUCLEASE"/>
    <property type="match status" value="1"/>
</dbReference>
<evidence type="ECO:0000259" key="2">
    <source>
        <dbReference type="Pfam" id="PF17846"/>
    </source>
</evidence>
<organism evidence="3 4">
    <name type="scientific">Schizopora paradoxa</name>
    <dbReference type="NCBI Taxonomy" id="27342"/>
    <lineage>
        <taxon>Eukaryota</taxon>
        <taxon>Fungi</taxon>
        <taxon>Dikarya</taxon>
        <taxon>Basidiomycota</taxon>
        <taxon>Agaricomycotina</taxon>
        <taxon>Agaricomycetes</taxon>
        <taxon>Hymenochaetales</taxon>
        <taxon>Schizoporaceae</taxon>
        <taxon>Schizopora</taxon>
    </lineage>
</organism>